<dbReference type="RefSeq" id="WP_379812762.1">
    <property type="nucleotide sequence ID" value="NZ_JBHUDZ010000018.1"/>
</dbReference>
<accession>A0ABW4HHT8</accession>
<reference evidence="2" key="1">
    <citation type="journal article" date="2019" name="Int. J. Syst. Evol. Microbiol.">
        <title>The Global Catalogue of Microorganisms (GCM) 10K type strain sequencing project: providing services to taxonomists for standard genome sequencing and annotation.</title>
        <authorList>
            <consortium name="The Broad Institute Genomics Platform"/>
            <consortium name="The Broad Institute Genome Sequencing Center for Infectious Disease"/>
            <person name="Wu L."/>
            <person name="Ma J."/>
        </authorList>
    </citation>
    <scope>NUCLEOTIDE SEQUENCE [LARGE SCALE GENOMIC DNA]</scope>
    <source>
        <strain evidence="2">CCUG 70865</strain>
    </source>
</reference>
<dbReference type="Proteomes" id="UP001597138">
    <property type="component" value="Unassembled WGS sequence"/>
</dbReference>
<proteinExistence type="predicted"/>
<comment type="caution">
    <text evidence="1">The sequence shown here is derived from an EMBL/GenBank/DDBJ whole genome shotgun (WGS) entry which is preliminary data.</text>
</comment>
<evidence type="ECO:0000313" key="2">
    <source>
        <dbReference type="Proteomes" id="UP001597138"/>
    </source>
</evidence>
<evidence type="ECO:0000313" key="1">
    <source>
        <dbReference type="EMBL" id="MFD1605021.1"/>
    </source>
</evidence>
<keyword evidence="2" id="KW-1185">Reference proteome</keyword>
<gene>
    <name evidence="1" type="ORF">ACFSC2_19950</name>
</gene>
<protein>
    <recommendedName>
        <fullName evidence="3">Two-component sensor histidine kinase</fullName>
    </recommendedName>
</protein>
<sequence>MRSSKNVITILIVGLTSVLALTVFYQSYFRHELIERNNRLESIIE</sequence>
<organism evidence="1 2">
    <name type="scientific">Flavobacterium artemisiae</name>
    <dbReference type="NCBI Taxonomy" id="2126556"/>
    <lineage>
        <taxon>Bacteria</taxon>
        <taxon>Pseudomonadati</taxon>
        <taxon>Bacteroidota</taxon>
        <taxon>Flavobacteriia</taxon>
        <taxon>Flavobacteriales</taxon>
        <taxon>Flavobacteriaceae</taxon>
        <taxon>Flavobacterium</taxon>
    </lineage>
</organism>
<name>A0ABW4HHT8_9FLAO</name>
<evidence type="ECO:0008006" key="3">
    <source>
        <dbReference type="Google" id="ProtNLM"/>
    </source>
</evidence>
<dbReference type="EMBL" id="JBHUDZ010000018">
    <property type="protein sequence ID" value="MFD1605021.1"/>
    <property type="molecule type" value="Genomic_DNA"/>
</dbReference>